<dbReference type="EMBL" id="CP071709">
    <property type="protein sequence ID" value="QVY60439.1"/>
    <property type="molecule type" value="Genomic_DNA"/>
</dbReference>
<evidence type="ECO:0000256" key="1">
    <source>
        <dbReference type="SAM" id="Phobius"/>
    </source>
</evidence>
<organism evidence="2 3">
    <name type="scientific">Cytobacillus gottheilii</name>
    <dbReference type="NCBI Taxonomy" id="859144"/>
    <lineage>
        <taxon>Bacteria</taxon>
        <taxon>Bacillati</taxon>
        <taxon>Bacillota</taxon>
        <taxon>Bacilli</taxon>
        <taxon>Bacillales</taxon>
        <taxon>Bacillaceae</taxon>
        <taxon>Cytobacillus</taxon>
    </lineage>
</organism>
<name>A0ABX8F8G1_9BACI</name>
<keyword evidence="3" id="KW-1185">Reference proteome</keyword>
<keyword evidence="1" id="KW-1133">Transmembrane helix</keyword>
<keyword evidence="1" id="KW-0812">Transmembrane</keyword>
<evidence type="ECO:0000313" key="3">
    <source>
        <dbReference type="Proteomes" id="UP000679247"/>
    </source>
</evidence>
<feature type="transmembrane region" description="Helical" evidence="1">
    <location>
        <begin position="6"/>
        <end position="26"/>
    </location>
</feature>
<evidence type="ECO:0008006" key="4">
    <source>
        <dbReference type="Google" id="ProtNLM"/>
    </source>
</evidence>
<keyword evidence="1" id="KW-0472">Membrane</keyword>
<dbReference type="RefSeq" id="WP_214475093.1">
    <property type="nucleotide sequence ID" value="NZ_CP071709.1"/>
</dbReference>
<dbReference type="Proteomes" id="UP000679247">
    <property type="component" value="Chromosome"/>
</dbReference>
<reference evidence="2 3" key="1">
    <citation type="submission" date="2021-03" db="EMBL/GenBank/DDBJ databases">
        <title>The first data on the complete genome of the tetrodotoxin-producing bacterium.</title>
        <authorList>
            <person name="Melnikova D.I."/>
            <person name="Nijland R."/>
            <person name="Magarlamov T.Y."/>
        </authorList>
    </citation>
    <scope>NUCLEOTIDE SEQUENCE [LARGE SCALE GENOMIC DNA]</scope>
    <source>
        <strain evidence="2 3">1839</strain>
    </source>
</reference>
<accession>A0ABX8F8G1</accession>
<gene>
    <name evidence="2" type="ORF">J1899_15655</name>
</gene>
<proteinExistence type="predicted"/>
<protein>
    <recommendedName>
        <fullName evidence="4">DUF4944 domain-containing protein</fullName>
    </recommendedName>
</protein>
<evidence type="ECO:0000313" key="2">
    <source>
        <dbReference type="EMBL" id="QVY60439.1"/>
    </source>
</evidence>
<sequence length="148" mass="17721">MERKQYIYTFITAGLLLMIWMLYSVIQPPKWEATSQNGLWRGDYNREAGAPKGDWIGYLYWHGEKEIVFTGAKLIRNGEEIHQLEYRNDKLAEENNKITYIHSWDSMFQNKEDELQLQVYWEDSNGKHEDLINLSPKKRLFVVPSWLY</sequence>